<evidence type="ECO:0000313" key="3">
    <source>
        <dbReference type="EMBL" id="WPR89301.1"/>
    </source>
</evidence>
<reference evidence="3 4" key="1">
    <citation type="submission" date="2023-11" db="EMBL/GenBank/DDBJ databases">
        <title>Genome sequence of Microbacterium rhizosphaerae KACC 19337.</title>
        <authorList>
            <person name="Choi H."/>
            <person name="Kim S."/>
            <person name="Kim Y."/>
            <person name="Kwon S.-W."/>
            <person name="Heo J."/>
        </authorList>
    </citation>
    <scope>NUCLEOTIDE SEQUENCE [LARGE SCALE GENOMIC DNA]</scope>
    <source>
        <strain evidence="3 4">KACC 19337</strain>
    </source>
</reference>
<evidence type="ECO:0000313" key="4">
    <source>
        <dbReference type="Proteomes" id="UP001323798"/>
    </source>
</evidence>
<dbReference type="SUPFAM" id="SSF56801">
    <property type="entry name" value="Acetyl-CoA synthetase-like"/>
    <property type="match status" value="1"/>
</dbReference>
<dbReference type="InterPro" id="IPR042099">
    <property type="entry name" value="ANL_N_sf"/>
</dbReference>
<dbReference type="NCBIfam" id="NF004837">
    <property type="entry name" value="PRK06187.1"/>
    <property type="match status" value="1"/>
</dbReference>
<dbReference type="Pfam" id="PF00501">
    <property type="entry name" value="AMP-binding"/>
    <property type="match status" value="1"/>
</dbReference>
<gene>
    <name evidence="3" type="ORF">SM116_16290</name>
</gene>
<dbReference type="PANTHER" id="PTHR43767:SF1">
    <property type="entry name" value="NONRIBOSOMAL PEPTIDE SYNTHASE PES1 (EUROFUNG)-RELATED"/>
    <property type="match status" value="1"/>
</dbReference>
<dbReference type="Gene3D" id="3.40.50.12780">
    <property type="entry name" value="N-terminal domain of ligase-like"/>
    <property type="match status" value="1"/>
</dbReference>
<feature type="domain" description="AMP-dependent synthetase/ligase" evidence="1">
    <location>
        <begin position="16"/>
        <end position="370"/>
    </location>
</feature>
<evidence type="ECO:0000259" key="2">
    <source>
        <dbReference type="Pfam" id="PF13193"/>
    </source>
</evidence>
<dbReference type="InterPro" id="IPR025110">
    <property type="entry name" value="AMP-bd_C"/>
</dbReference>
<dbReference type="GO" id="GO:0016874">
    <property type="term" value="F:ligase activity"/>
    <property type="evidence" value="ECO:0007669"/>
    <property type="project" value="UniProtKB-KW"/>
</dbReference>
<feature type="domain" description="AMP-binding enzyme C-terminal" evidence="2">
    <location>
        <begin position="420"/>
        <end position="495"/>
    </location>
</feature>
<dbReference type="InterPro" id="IPR020845">
    <property type="entry name" value="AMP-binding_CS"/>
</dbReference>
<dbReference type="InterPro" id="IPR045851">
    <property type="entry name" value="AMP-bd_C_sf"/>
</dbReference>
<dbReference type="InterPro" id="IPR000873">
    <property type="entry name" value="AMP-dep_synth/lig_dom"/>
</dbReference>
<dbReference type="Pfam" id="PF13193">
    <property type="entry name" value="AMP-binding_C"/>
    <property type="match status" value="1"/>
</dbReference>
<organism evidence="3 4">
    <name type="scientific">Microbacterium rhizosphaerae</name>
    <dbReference type="NCBI Taxonomy" id="1678237"/>
    <lineage>
        <taxon>Bacteria</taxon>
        <taxon>Bacillati</taxon>
        <taxon>Actinomycetota</taxon>
        <taxon>Actinomycetes</taxon>
        <taxon>Micrococcales</taxon>
        <taxon>Microbacteriaceae</taxon>
        <taxon>Microbacterium</taxon>
    </lineage>
</organism>
<keyword evidence="4" id="KW-1185">Reference proteome</keyword>
<dbReference type="Gene3D" id="3.30.300.30">
    <property type="match status" value="1"/>
</dbReference>
<sequence length="507" mass="54982">MRNQGLGSWIARRRVKSEGDVAIVHGDRELRYEEFADRIGRLANGLQERGVVRGDRVAYLGNNHPDFLTTLFACGTLGAIFVPLNTRLAPRELEYMIEDSGARVLVVHEELRPLARAAAWSSGIERRIVVDGAPEVPAVEALDDVLAAASAVPPEVDVSLDDPAIILYTSGTTGRPKGAVLTHGNLTWNTLNVLVDYDVTSDERSLMIAPMFHVASLGMGALPTLLKGGTLVLQEKVDPGAVLAAIQRHRITSLSGVPTTFQMLAEHPDWAASDLSSIRKLTCGGSSVPLRVIDAYEARGLHFSSGYGMTETSPGATSIPYRTAREHLGSSGLPHFFTEVRIVGADGEQADPGETGEIEISGPNVMKEYWLRPDATRDAHHGEWLRSGDLGHVDEQGYLVVTDRLKDMIISGAENIYPAEVEQMIMELPEISSVAVVGIPDERWGEVPVALVVLAEGASLGADAVREHLGGRLAKYKIPRRVEFVDDLPRTASGKVRKADLRERYSG</sequence>
<protein>
    <submittedName>
        <fullName evidence="3">Long-chain fatty acid--CoA ligase</fullName>
    </submittedName>
</protein>
<name>A0ABZ0SM02_9MICO</name>
<keyword evidence="3" id="KW-0436">Ligase</keyword>
<proteinExistence type="predicted"/>
<dbReference type="EMBL" id="CP139368">
    <property type="protein sequence ID" value="WPR89301.1"/>
    <property type="molecule type" value="Genomic_DNA"/>
</dbReference>
<evidence type="ECO:0000259" key="1">
    <source>
        <dbReference type="Pfam" id="PF00501"/>
    </source>
</evidence>
<dbReference type="PROSITE" id="PS00455">
    <property type="entry name" value="AMP_BINDING"/>
    <property type="match status" value="1"/>
</dbReference>
<dbReference type="RefSeq" id="WP_320942017.1">
    <property type="nucleotide sequence ID" value="NZ_BAABEU010000001.1"/>
</dbReference>
<accession>A0ABZ0SM02</accession>
<dbReference type="InterPro" id="IPR050237">
    <property type="entry name" value="ATP-dep_AMP-bd_enzyme"/>
</dbReference>
<dbReference type="Proteomes" id="UP001323798">
    <property type="component" value="Chromosome"/>
</dbReference>
<dbReference type="PANTHER" id="PTHR43767">
    <property type="entry name" value="LONG-CHAIN-FATTY-ACID--COA LIGASE"/>
    <property type="match status" value="1"/>
</dbReference>
<dbReference type="CDD" id="cd17631">
    <property type="entry name" value="FACL_FadD13-like"/>
    <property type="match status" value="1"/>
</dbReference>